<sequence length="89" mass="10363">MELLTQLGRRRTTRAPAIRRALREAARTIARLATLTETMDSRHEPNPDMLVIWQLEHILEGLVHLLVALVEGEARDLQTERHLWRQIAH</sequence>
<dbReference type="AlphaFoldDB" id="A0A0G4P373"/>
<proteinExistence type="predicted"/>
<reference evidence="1 2" key="1">
    <citation type="journal article" date="2014" name="Nat. Commun.">
        <title>Multiple recent horizontal transfers of a large genomic region in cheese making fungi.</title>
        <authorList>
            <person name="Cheeseman K."/>
            <person name="Ropars J."/>
            <person name="Renault P."/>
            <person name="Dupont J."/>
            <person name="Gouzy J."/>
            <person name="Branca A."/>
            <person name="Abraham A.L."/>
            <person name="Ceppi M."/>
            <person name="Conseiller E."/>
            <person name="Debuchy R."/>
            <person name="Malagnac F."/>
            <person name="Goarin A."/>
            <person name="Silar P."/>
            <person name="Lacoste S."/>
            <person name="Sallet E."/>
            <person name="Bensimon A."/>
            <person name="Giraud T."/>
            <person name="Brygoo Y."/>
        </authorList>
    </citation>
    <scope>NUCLEOTIDE SEQUENCE [LARGE SCALE GENOMIC DNA]</scope>
    <source>
        <strain evidence="2">FM 013</strain>
    </source>
</reference>
<protein>
    <submittedName>
        <fullName evidence="1">Str. FM013</fullName>
    </submittedName>
</protein>
<gene>
    <name evidence="1" type="ORF">PCAMFM013_S004g000644</name>
</gene>
<organism evidence="1 2">
    <name type="scientific">Penicillium camemberti (strain FM 013)</name>
    <dbReference type="NCBI Taxonomy" id="1429867"/>
    <lineage>
        <taxon>Eukaryota</taxon>
        <taxon>Fungi</taxon>
        <taxon>Dikarya</taxon>
        <taxon>Ascomycota</taxon>
        <taxon>Pezizomycotina</taxon>
        <taxon>Eurotiomycetes</taxon>
        <taxon>Eurotiomycetidae</taxon>
        <taxon>Eurotiales</taxon>
        <taxon>Aspergillaceae</taxon>
        <taxon>Penicillium</taxon>
    </lineage>
</organism>
<name>A0A0G4P373_PENC3</name>
<dbReference type="EMBL" id="HG793137">
    <property type="protein sequence ID" value="CRL20703.1"/>
    <property type="molecule type" value="Genomic_DNA"/>
</dbReference>
<evidence type="ECO:0000313" key="1">
    <source>
        <dbReference type="EMBL" id="CRL20703.1"/>
    </source>
</evidence>
<evidence type="ECO:0000313" key="2">
    <source>
        <dbReference type="Proteomes" id="UP000053732"/>
    </source>
</evidence>
<accession>A0A0G4P373</accession>
<keyword evidence="2" id="KW-1185">Reference proteome</keyword>
<dbReference type="Proteomes" id="UP000053732">
    <property type="component" value="Unassembled WGS sequence"/>
</dbReference>